<name>A0A852QZU9_9MICO</name>
<feature type="region of interest" description="Disordered" evidence="2">
    <location>
        <begin position="165"/>
        <end position="185"/>
    </location>
</feature>
<dbReference type="GO" id="GO:0004252">
    <property type="term" value="F:serine-type endopeptidase activity"/>
    <property type="evidence" value="ECO:0007669"/>
    <property type="project" value="UniProtKB-UniRule"/>
</dbReference>
<dbReference type="Proteomes" id="UP000586095">
    <property type="component" value="Unassembled WGS sequence"/>
</dbReference>
<proteinExistence type="predicted"/>
<dbReference type="AlphaFoldDB" id="A0A852QZU9"/>
<dbReference type="GO" id="GO:0016020">
    <property type="term" value="C:membrane"/>
    <property type="evidence" value="ECO:0007669"/>
    <property type="project" value="UniProtKB-UniRule"/>
</dbReference>
<dbReference type="GO" id="GO:0009003">
    <property type="term" value="F:signal peptidase activity"/>
    <property type="evidence" value="ECO:0007669"/>
    <property type="project" value="UniProtKB-EC"/>
</dbReference>
<organism evidence="4 5">
    <name type="scientific">Leucobacter aridicollis</name>
    <dbReference type="NCBI Taxonomy" id="283878"/>
    <lineage>
        <taxon>Bacteria</taxon>
        <taxon>Bacillati</taxon>
        <taxon>Actinomycetota</taxon>
        <taxon>Actinomycetes</taxon>
        <taxon>Micrococcales</taxon>
        <taxon>Microbacteriaceae</taxon>
        <taxon>Leucobacter</taxon>
    </lineage>
</organism>
<reference evidence="4 5" key="1">
    <citation type="submission" date="2020-07" db="EMBL/GenBank/DDBJ databases">
        <title>Sequencing the genomes of 1000 actinobacteria strains.</title>
        <authorList>
            <person name="Klenk H.-P."/>
        </authorList>
    </citation>
    <scope>NUCLEOTIDE SEQUENCE [LARGE SCALE GENOMIC DNA]</scope>
    <source>
        <strain evidence="4 5">DSM 17380</strain>
    </source>
</reference>
<keyword evidence="4" id="KW-0378">Hydrolase</keyword>
<accession>A0A852QZU9</accession>
<keyword evidence="3" id="KW-0812">Transmembrane</keyword>
<keyword evidence="5" id="KW-1185">Reference proteome</keyword>
<dbReference type="CDD" id="cd06530">
    <property type="entry name" value="S26_SPase_I"/>
    <property type="match status" value="1"/>
</dbReference>
<feature type="transmembrane region" description="Helical" evidence="3">
    <location>
        <begin position="20"/>
        <end position="44"/>
    </location>
</feature>
<comment type="caution">
    <text evidence="4">The sequence shown here is derived from an EMBL/GenBank/DDBJ whole genome shotgun (WGS) entry which is preliminary data.</text>
</comment>
<gene>
    <name evidence="4" type="ORF">BJ960_002786</name>
</gene>
<dbReference type="InterPro" id="IPR019533">
    <property type="entry name" value="Peptidase_S26"/>
</dbReference>
<dbReference type="InterPro" id="IPR001733">
    <property type="entry name" value="Peptidase_S26B"/>
</dbReference>
<dbReference type="EMBL" id="JACCBD010000001">
    <property type="protein sequence ID" value="NYD27983.1"/>
    <property type="molecule type" value="Genomic_DNA"/>
</dbReference>
<evidence type="ECO:0000256" key="3">
    <source>
        <dbReference type="SAM" id="Phobius"/>
    </source>
</evidence>
<evidence type="ECO:0000256" key="2">
    <source>
        <dbReference type="SAM" id="MobiDB-lite"/>
    </source>
</evidence>
<dbReference type="GO" id="GO:0006465">
    <property type="term" value="P:signal peptide processing"/>
    <property type="evidence" value="ECO:0007669"/>
    <property type="project" value="UniProtKB-UniRule"/>
</dbReference>
<dbReference type="EC" id="3.4.21.89" evidence="1"/>
<evidence type="ECO:0000256" key="1">
    <source>
        <dbReference type="NCBIfam" id="TIGR02228"/>
    </source>
</evidence>
<sequence>MTRNGRRVRGVAANALLNVAALGGALCVLLVLLGTLMNVSIIMFKTGSMSPTIPAGSAALVREIPASEIRVGDVLTVDRPGQLPVTHRVTSVEGTGATRMITMRGDANETDDPAPYTLNSARLVVFSIPHLARLIVWFSNPAVLGLLTVATAILVTWAFWPKPRDGRGSGASATEPEDERSGPRHAAPVASVAIVTAALALGGAAGPLGAAPALAAGLDPDPRETAVRAVSAGNNITLTSIGDPVAMRTMRPAVPVLWQVGVRVHSPDPGEVSVTLDAAGAASLGLRLDVRECDTEWLAGECPGTETQVSGDGTIDPVAAPRLVTVLPNDSERWFLIAATVPRVAAGTVTLTLRAAGGSEVVTAEPGPLTALPETGGAPPAWLLAGGAVALGLAAAATASGVAALRQRRFER</sequence>
<evidence type="ECO:0000313" key="4">
    <source>
        <dbReference type="EMBL" id="NYD27983.1"/>
    </source>
</evidence>
<feature type="transmembrane region" description="Helical" evidence="3">
    <location>
        <begin position="381"/>
        <end position="405"/>
    </location>
</feature>
<protein>
    <recommendedName>
        <fullName evidence="1">Signal peptidase I</fullName>
        <ecNumber evidence="1">3.4.21.89</ecNumber>
    </recommendedName>
</protein>
<evidence type="ECO:0000313" key="5">
    <source>
        <dbReference type="Proteomes" id="UP000586095"/>
    </source>
</evidence>
<dbReference type="RefSeq" id="WP_185987737.1">
    <property type="nucleotide sequence ID" value="NZ_BAAALZ010000001.1"/>
</dbReference>
<keyword evidence="3" id="KW-0472">Membrane</keyword>
<feature type="transmembrane region" description="Helical" evidence="3">
    <location>
        <begin position="134"/>
        <end position="160"/>
    </location>
</feature>
<keyword evidence="3" id="KW-1133">Transmembrane helix</keyword>
<dbReference type="NCBIfam" id="TIGR02228">
    <property type="entry name" value="sigpep_I_arch"/>
    <property type="match status" value="1"/>
</dbReference>